<dbReference type="InterPro" id="IPR039564">
    <property type="entry name" value="Peptidase_C39-like"/>
</dbReference>
<evidence type="ECO:0000313" key="2">
    <source>
        <dbReference type="EMBL" id="VYS74844.1"/>
    </source>
</evidence>
<name>A0A6N2R282_9FIRM</name>
<proteinExistence type="predicted"/>
<dbReference type="Pfam" id="PF13529">
    <property type="entry name" value="Peptidase_C39_2"/>
    <property type="match status" value="1"/>
</dbReference>
<dbReference type="Gene3D" id="3.90.70.10">
    <property type="entry name" value="Cysteine proteinases"/>
    <property type="match status" value="1"/>
</dbReference>
<dbReference type="AlphaFoldDB" id="A0A6N2R282"/>
<feature type="domain" description="Peptidase C39-like" evidence="1">
    <location>
        <begin position="116"/>
        <end position="243"/>
    </location>
</feature>
<organism evidence="2">
    <name type="scientific">Anaerococcus vaginalis</name>
    <dbReference type="NCBI Taxonomy" id="33037"/>
    <lineage>
        <taxon>Bacteria</taxon>
        <taxon>Bacillati</taxon>
        <taxon>Bacillota</taxon>
        <taxon>Tissierellia</taxon>
        <taxon>Tissierellales</taxon>
        <taxon>Peptoniphilaceae</taxon>
        <taxon>Anaerococcus</taxon>
    </lineage>
</organism>
<protein>
    <recommendedName>
        <fullName evidence="1">Peptidase C39-like domain-containing protein</fullName>
    </recommendedName>
</protein>
<gene>
    <name evidence="2" type="ORF">AVLFYP127_00163</name>
</gene>
<dbReference type="EMBL" id="CACRSW010000001">
    <property type="protein sequence ID" value="VYS74844.1"/>
    <property type="molecule type" value="Genomic_DNA"/>
</dbReference>
<evidence type="ECO:0000259" key="1">
    <source>
        <dbReference type="Pfam" id="PF13529"/>
    </source>
</evidence>
<reference evidence="2" key="1">
    <citation type="submission" date="2019-11" db="EMBL/GenBank/DDBJ databases">
        <authorList>
            <person name="Feng L."/>
        </authorList>
    </citation>
    <scope>NUCLEOTIDE SEQUENCE</scope>
    <source>
        <strain evidence="2">AvaginalisLFYP127</strain>
    </source>
</reference>
<dbReference type="RefSeq" id="WP_156328401.1">
    <property type="nucleotide sequence ID" value="NZ_CACRSW010000001.1"/>
</dbReference>
<accession>A0A6N2R282</accession>
<sequence length="268" mass="30859">MKKFLKFIFLIFLVVIIFSLVKSSSITGGVDDLIGLIFNKEKTDDMDELYKNIEKHKDDNEKINWLYENFDSLTDSEIYLVGNDIDTCEFVYNLKNGIVDFEYYPGESVNYGRLTPYFLQWDNRWAFNKLGNSNIGFAGCGPTSMAMVLKRLNPNLDISPSNIAQDAQYYMGSEGIEWKFFADEANKYGHNIENIENDKDAMINALDRGSLIVSVNKGYFTLFGHILVIDSYKNGRFVINDPNSMKNSEKSWSYNSIKDQIANIWLVY</sequence>